<dbReference type="AlphaFoldDB" id="A0A5E7DZF7"/>
<protein>
    <submittedName>
        <fullName evidence="1">Uncharacterized protein</fullName>
    </submittedName>
</protein>
<dbReference type="Pfam" id="PF26421">
    <property type="entry name" value="Avidin_like"/>
    <property type="match status" value="1"/>
</dbReference>
<sequence length="145" mass="15528">MENPFAQINERLNKRRFTVADNAQGLSGAGTVFLYHVEEDAISGTYQGGRIRIGHQVGRITGPDTIELLFQCLTTQGEMLAGWSRGKVGVDHAGRTTLAFVWGWLSGATGGGESSYVELVSAAAPQILEPASSLVSKVQRDIPPL</sequence>
<evidence type="ECO:0000313" key="1">
    <source>
        <dbReference type="EMBL" id="VVO20098.1"/>
    </source>
</evidence>
<dbReference type="EMBL" id="CABVHP010000013">
    <property type="protein sequence ID" value="VVO20098.1"/>
    <property type="molecule type" value="Genomic_DNA"/>
</dbReference>
<accession>A0A5E7DZF7</accession>
<reference evidence="1 2" key="1">
    <citation type="submission" date="2019-09" db="EMBL/GenBank/DDBJ databases">
        <authorList>
            <person name="Chandra G."/>
            <person name="Truman W A."/>
        </authorList>
    </citation>
    <scope>NUCLEOTIDE SEQUENCE [LARGE SCALE GENOMIC DNA]</scope>
    <source>
        <strain evidence="1">PS704</strain>
    </source>
</reference>
<dbReference type="Proteomes" id="UP000326557">
    <property type="component" value="Unassembled WGS sequence"/>
</dbReference>
<dbReference type="RefSeq" id="WP_224792479.1">
    <property type="nucleotide sequence ID" value="NZ_CABVHP010000013.1"/>
</dbReference>
<organism evidence="1 2">
    <name type="scientific">Pseudomonas fluorescens</name>
    <dbReference type="NCBI Taxonomy" id="294"/>
    <lineage>
        <taxon>Bacteria</taxon>
        <taxon>Pseudomonadati</taxon>
        <taxon>Pseudomonadota</taxon>
        <taxon>Gammaproteobacteria</taxon>
        <taxon>Pseudomonadales</taxon>
        <taxon>Pseudomonadaceae</taxon>
        <taxon>Pseudomonas</taxon>
    </lineage>
</organism>
<name>A0A5E7DZF7_PSEFL</name>
<evidence type="ECO:0000313" key="2">
    <source>
        <dbReference type="Proteomes" id="UP000326557"/>
    </source>
</evidence>
<proteinExistence type="predicted"/>
<gene>
    <name evidence="1" type="ORF">PS704_04154</name>
</gene>
<dbReference type="InterPro" id="IPR058595">
    <property type="entry name" value="Avidin-like"/>
</dbReference>